<feature type="chain" id="PRO_5011987837" description="DUF3887 domain-containing protein" evidence="1">
    <location>
        <begin position="25"/>
        <end position="148"/>
    </location>
</feature>
<reference evidence="2 3" key="1">
    <citation type="submission" date="2017-05" db="EMBL/GenBank/DDBJ databases">
        <title>Genomic insights into alkan degradation activity of Oleiphilus messinensis.</title>
        <authorList>
            <person name="Kozyavkin S.A."/>
            <person name="Slesarev A.I."/>
            <person name="Golyshin P.N."/>
            <person name="Korzhenkov A."/>
            <person name="Golyshina O.N."/>
            <person name="Toshchakov S.V."/>
        </authorList>
    </citation>
    <scope>NUCLEOTIDE SEQUENCE [LARGE SCALE GENOMIC DNA]</scope>
    <source>
        <strain evidence="2 3">ME102</strain>
    </source>
</reference>
<dbReference type="EMBL" id="CP021425">
    <property type="protein sequence ID" value="ARU55724.1"/>
    <property type="molecule type" value="Genomic_DNA"/>
</dbReference>
<dbReference type="RefSeq" id="WP_087460797.1">
    <property type="nucleotide sequence ID" value="NZ_CP021425.1"/>
</dbReference>
<dbReference type="AlphaFoldDB" id="A0A1Y0I8F9"/>
<name>A0A1Y0I8F9_9GAMM</name>
<gene>
    <name evidence="2" type="ORF">OLMES_1649</name>
</gene>
<organism evidence="2 3">
    <name type="scientific">Oleiphilus messinensis</name>
    <dbReference type="NCBI Taxonomy" id="141451"/>
    <lineage>
        <taxon>Bacteria</taxon>
        <taxon>Pseudomonadati</taxon>
        <taxon>Pseudomonadota</taxon>
        <taxon>Gammaproteobacteria</taxon>
        <taxon>Oceanospirillales</taxon>
        <taxon>Oleiphilaceae</taxon>
        <taxon>Oleiphilus</taxon>
    </lineage>
</organism>
<evidence type="ECO:0000256" key="1">
    <source>
        <dbReference type="SAM" id="SignalP"/>
    </source>
</evidence>
<sequence length="148" mass="16693">MPNVFISIFTLALSLSLFTSNASAEAIKSESELPQISELFMNKLFAGDTKAAYDELSKYVSGAPEEFTGASMKAIGMMTEAKSRLGEPLKYDLVRSEKIGDYFRRHNYLLLFPTTALVWEITYYRAGKDWNVVGVNYGARLDYLFEPM</sequence>
<dbReference type="OrthoDB" id="6365263at2"/>
<protein>
    <recommendedName>
        <fullName evidence="4">DUF3887 domain-containing protein</fullName>
    </recommendedName>
</protein>
<accession>A0A1Y0I8F9</accession>
<dbReference type="Proteomes" id="UP000196027">
    <property type="component" value="Chromosome"/>
</dbReference>
<feature type="signal peptide" evidence="1">
    <location>
        <begin position="1"/>
        <end position="24"/>
    </location>
</feature>
<evidence type="ECO:0000313" key="3">
    <source>
        <dbReference type="Proteomes" id="UP000196027"/>
    </source>
</evidence>
<dbReference type="KEGG" id="ome:OLMES_1649"/>
<keyword evidence="1" id="KW-0732">Signal</keyword>
<keyword evidence="3" id="KW-1185">Reference proteome</keyword>
<evidence type="ECO:0008006" key="4">
    <source>
        <dbReference type="Google" id="ProtNLM"/>
    </source>
</evidence>
<proteinExistence type="predicted"/>
<evidence type="ECO:0000313" key="2">
    <source>
        <dbReference type="EMBL" id="ARU55724.1"/>
    </source>
</evidence>